<sequence length="117" mass="13594">MWQRCEIARILDDFKGWIENSAQVHGQSLAIKFSLTIEPLALSIRRSFGQDIVLGSRLFLNRRLSVLGRGVYDNVVFRYQHRRGPDGRWRYPEVCALTRCLIVCGEMWKGFFVELCG</sequence>
<evidence type="ECO:0000313" key="1">
    <source>
        <dbReference type="EMBL" id="KIW47792.1"/>
    </source>
</evidence>
<dbReference type="RefSeq" id="XP_016268008.1">
    <property type="nucleotide sequence ID" value="XM_016400955.1"/>
</dbReference>
<evidence type="ECO:0000313" key="2">
    <source>
        <dbReference type="Proteomes" id="UP000053342"/>
    </source>
</evidence>
<reference evidence="1 2" key="1">
    <citation type="submission" date="2015-01" db="EMBL/GenBank/DDBJ databases">
        <title>The Genome Sequence of Exophiala oligosperma CBS72588.</title>
        <authorList>
            <consortium name="The Broad Institute Genomics Platform"/>
            <person name="Cuomo C."/>
            <person name="de Hoog S."/>
            <person name="Gorbushina A."/>
            <person name="Stielow B."/>
            <person name="Teixiera M."/>
            <person name="Abouelleil A."/>
            <person name="Chapman S.B."/>
            <person name="Priest M."/>
            <person name="Young S.K."/>
            <person name="Wortman J."/>
            <person name="Nusbaum C."/>
            <person name="Birren B."/>
        </authorList>
    </citation>
    <scope>NUCLEOTIDE SEQUENCE [LARGE SCALE GENOMIC DNA]</scope>
    <source>
        <strain evidence="1 2">CBS 72588</strain>
    </source>
</reference>
<proteinExistence type="predicted"/>
<accession>A0A0D2CD01</accession>
<protein>
    <submittedName>
        <fullName evidence="1">Uncharacterized protein</fullName>
    </submittedName>
</protein>
<dbReference type="VEuPathDB" id="FungiDB:PV06_00454"/>
<dbReference type="GeneID" id="27352528"/>
<name>A0A0D2CD01_9EURO</name>
<dbReference type="Proteomes" id="UP000053342">
    <property type="component" value="Unassembled WGS sequence"/>
</dbReference>
<dbReference type="AlphaFoldDB" id="A0A0D2CD01"/>
<dbReference type="HOGENOM" id="CLU_2084856_0_0_1"/>
<gene>
    <name evidence="1" type="ORF">PV06_00454</name>
</gene>
<keyword evidence="2" id="KW-1185">Reference proteome</keyword>
<dbReference type="EMBL" id="KN847332">
    <property type="protein sequence ID" value="KIW47792.1"/>
    <property type="molecule type" value="Genomic_DNA"/>
</dbReference>
<organism evidence="1 2">
    <name type="scientific">Exophiala oligosperma</name>
    <dbReference type="NCBI Taxonomy" id="215243"/>
    <lineage>
        <taxon>Eukaryota</taxon>
        <taxon>Fungi</taxon>
        <taxon>Dikarya</taxon>
        <taxon>Ascomycota</taxon>
        <taxon>Pezizomycotina</taxon>
        <taxon>Eurotiomycetes</taxon>
        <taxon>Chaetothyriomycetidae</taxon>
        <taxon>Chaetothyriales</taxon>
        <taxon>Herpotrichiellaceae</taxon>
        <taxon>Exophiala</taxon>
    </lineage>
</organism>